<evidence type="ECO:0000313" key="2">
    <source>
        <dbReference type="EMBL" id="ORX89733.1"/>
    </source>
</evidence>
<name>A0A1Y1XVI4_9FUNG</name>
<dbReference type="Gene3D" id="3.30.70.1990">
    <property type="match status" value="1"/>
</dbReference>
<evidence type="ECO:0000256" key="1">
    <source>
        <dbReference type="SAM" id="Phobius"/>
    </source>
</evidence>
<keyword evidence="1" id="KW-0472">Membrane</keyword>
<dbReference type="Pfam" id="PF13450">
    <property type="entry name" value="NAD_binding_8"/>
    <property type="match status" value="1"/>
</dbReference>
<dbReference type="SUPFAM" id="SSF51905">
    <property type="entry name" value="FAD/NAD(P)-binding domain"/>
    <property type="match status" value="1"/>
</dbReference>
<protein>
    <submittedName>
        <fullName evidence="2">FAD/NAD(P)-binding domain-containing protein</fullName>
    </submittedName>
</protein>
<organism evidence="2 3">
    <name type="scientific">Basidiobolus meristosporus CBS 931.73</name>
    <dbReference type="NCBI Taxonomy" id="1314790"/>
    <lineage>
        <taxon>Eukaryota</taxon>
        <taxon>Fungi</taxon>
        <taxon>Fungi incertae sedis</taxon>
        <taxon>Zoopagomycota</taxon>
        <taxon>Entomophthoromycotina</taxon>
        <taxon>Basidiobolomycetes</taxon>
        <taxon>Basidiobolales</taxon>
        <taxon>Basidiobolaceae</taxon>
        <taxon>Basidiobolus</taxon>
    </lineage>
</organism>
<dbReference type="GO" id="GO:0016491">
    <property type="term" value="F:oxidoreductase activity"/>
    <property type="evidence" value="ECO:0007669"/>
    <property type="project" value="TreeGrafter"/>
</dbReference>
<dbReference type="STRING" id="1314790.A0A1Y1XVI4"/>
<gene>
    <name evidence="2" type="ORF">K493DRAFT_318503</name>
</gene>
<reference evidence="2 3" key="1">
    <citation type="submission" date="2016-07" db="EMBL/GenBank/DDBJ databases">
        <title>Pervasive Adenine N6-methylation of Active Genes in Fungi.</title>
        <authorList>
            <consortium name="DOE Joint Genome Institute"/>
            <person name="Mondo S.J."/>
            <person name="Dannebaum R.O."/>
            <person name="Kuo R.C."/>
            <person name="Labutti K."/>
            <person name="Haridas S."/>
            <person name="Kuo A."/>
            <person name="Salamov A."/>
            <person name="Ahrendt S.R."/>
            <person name="Lipzen A."/>
            <person name="Sullivan W."/>
            <person name="Andreopoulos W.B."/>
            <person name="Clum A."/>
            <person name="Lindquist E."/>
            <person name="Daum C."/>
            <person name="Ramamoorthy G.K."/>
            <person name="Gryganskyi A."/>
            <person name="Culley D."/>
            <person name="Magnuson J.K."/>
            <person name="James T.Y."/>
            <person name="O'Malley M.A."/>
            <person name="Stajich J.E."/>
            <person name="Spatafora J.W."/>
            <person name="Visel A."/>
            <person name="Grigoriev I.V."/>
        </authorList>
    </citation>
    <scope>NUCLEOTIDE SEQUENCE [LARGE SCALE GENOMIC DNA]</scope>
    <source>
        <strain evidence="2 3">CBS 931.73</strain>
    </source>
</reference>
<dbReference type="InterPro" id="IPR050464">
    <property type="entry name" value="Zeta_carotene_desat/Oxidored"/>
</dbReference>
<dbReference type="AlphaFoldDB" id="A0A1Y1XVI4"/>
<dbReference type="InParanoid" id="A0A1Y1XVI4"/>
<keyword evidence="1" id="KW-1133">Transmembrane helix</keyword>
<comment type="caution">
    <text evidence="2">The sequence shown here is derived from an EMBL/GenBank/DDBJ whole genome shotgun (WGS) entry which is preliminary data.</text>
</comment>
<feature type="transmembrane region" description="Helical" evidence="1">
    <location>
        <begin position="552"/>
        <end position="575"/>
    </location>
</feature>
<dbReference type="OrthoDB" id="5977668at2759"/>
<dbReference type="Proteomes" id="UP000193498">
    <property type="component" value="Unassembled WGS sequence"/>
</dbReference>
<feature type="transmembrane region" description="Helical" evidence="1">
    <location>
        <begin position="521"/>
        <end position="540"/>
    </location>
</feature>
<keyword evidence="1" id="KW-0812">Transmembrane</keyword>
<sequence>MPPNAINTISPSLEGGRKRIAVVGSGLAGLTTAHLLSLNEEYEVHIFEKSSEFGADAASITLPIKDENGWTETRVDVPARAFSRDYYPSLTAMYEHLGISFQPADYSLSFSEFDQKLEKPSQPIFSYRNVKYKGYSIPFPDVFEKYCENMPERTQILAEWMRFSMFANEAARTNSLLSFPGSIGSFLKLHNYSEKFQHAIFIPFLSSICTCSYTTVANMPASDVLDFFATSILSEPVLKVRAGIRDVCKKLSENVHSIRFNCTVKSIYRDEERSEANPESPSLVVQTGSGEKFEFHHVIMATQGINAYKIFLPASPPSAQLSATVDFKYEYTLVVTHKDPKLMPENRDDWRGINLFKATNYPQQHKSQKHVPEQTIGFSDQVMSTIWINRAEDKDFEENIFQTVNPLVEPDPATVINRTWFHRSVLSPASHHAIDQLHQIQGRDNIWFVGAYVYPGIPLLEGCVQSSMEVCEALGVTAPWGIRSHKFCDSGKRTHGLRDGFSRAGYVDHYFNRPKERCSTWSISSLVMCFVNAIFAAFMWSLENPVIRSERMANAVISVWYLLVAFVTRIIRFFVMASQSVRDSKKQI</sequence>
<keyword evidence="3" id="KW-1185">Reference proteome</keyword>
<dbReference type="EMBL" id="MCFE01000426">
    <property type="protein sequence ID" value="ORX89733.1"/>
    <property type="molecule type" value="Genomic_DNA"/>
</dbReference>
<evidence type="ECO:0000313" key="3">
    <source>
        <dbReference type="Proteomes" id="UP000193498"/>
    </source>
</evidence>
<dbReference type="PANTHER" id="PTHR42923">
    <property type="entry name" value="PROTOPORPHYRINOGEN OXIDASE"/>
    <property type="match status" value="1"/>
</dbReference>
<accession>A0A1Y1XVI4</accession>
<dbReference type="Gene3D" id="3.50.50.60">
    <property type="entry name" value="FAD/NAD(P)-binding domain"/>
    <property type="match status" value="1"/>
</dbReference>
<dbReference type="InterPro" id="IPR036188">
    <property type="entry name" value="FAD/NAD-bd_sf"/>
</dbReference>
<dbReference type="PANTHER" id="PTHR42923:SF17">
    <property type="entry name" value="AMINE OXIDASE DOMAIN-CONTAINING PROTEIN"/>
    <property type="match status" value="1"/>
</dbReference>
<proteinExistence type="predicted"/>
<dbReference type="Gene3D" id="1.10.405.20">
    <property type="match status" value="1"/>
</dbReference>